<accession>A0A2T3HGM2</accession>
<evidence type="ECO:0000256" key="1">
    <source>
        <dbReference type="SAM" id="MobiDB-lite"/>
    </source>
</evidence>
<proteinExistence type="predicted"/>
<feature type="compositionally biased region" description="Basic and acidic residues" evidence="1">
    <location>
        <begin position="49"/>
        <end position="76"/>
    </location>
</feature>
<dbReference type="AlphaFoldDB" id="A0A2T3HGM2"/>
<evidence type="ECO:0000313" key="2">
    <source>
        <dbReference type="EMBL" id="PST81553.1"/>
    </source>
</evidence>
<name>A0A2T3HGM2_9SPHI</name>
<feature type="region of interest" description="Disordered" evidence="1">
    <location>
        <begin position="47"/>
        <end position="86"/>
    </location>
</feature>
<gene>
    <name evidence="2" type="ORF">C7T94_18960</name>
</gene>
<sequence length="86" mass="9689">MSSCIFSKPKSGDPVVEKELKNITMKKTMLTLLMSAFCLSTFALPQQDTTKKKQDTTKKERKTNPGKRDTVKRDTLKTPPAQVKKS</sequence>
<organism evidence="2 3">
    <name type="scientific">Pedobacter yulinensis</name>
    <dbReference type="NCBI Taxonomy" id="2126353"/>
    <lineage>
        <taxon>Bacteria</taxon>
        <taxon>Pseudomonadati</taxon>
        <taxon>Bacteroidota</taxon>
        <taxon>Sphingobacteriia</taxon>
        <taxon>Sphingobacteriales</taxon>
        <taxon>Sphingobacteriaceae</taxon>
        <taxon>Pedobacter</taxon>
    </lineage>
</organism>
<protein>
    <submittedName>
        <fullName evidence="2">Uncharacterized protein</fullName>
    </submittedName>
</protein>
<keyword evidence="3" id="KW-1185">Reference proteome</keyword>
<evidence type="ECO:0000313" key="3">
    <source>
        <dbReference type="Proteomes" id="UP000240912"/>
    </source>
</evidence>
<comment type="caution">
    <text evidence="2">The sequence shown here is derived from an EMBL/GenBank/DDBJ whole genome shotgun (WGS) entry which is preliminary data.</text>
</comment>
<dbReference type="Proteomes" id="UP000240912">
    <property type="component" value="Unassembled WGS sequence"/>
</dbReference>
<reference evidence="2 3" key="1">
    <citation type="submission" date="2018-03" db="EMBL/GenBank/DDBJ databases">
        <authorList>
            <person name="Keele B.F."/>
        </authorList>
    </citation>
    <scope>NUCLEOTIDE SEQUENCE [LARGE SCALE GENOMIC DNA]</scope>
    <source>
        <strain evidence="2 3">YL28-9</strain>
    </source>
</reference>
<dbReference type="EMBL" id="PYLS01000010">
    <property type="protein sequence ID" value="PST81553.1"/>
    <property type="molecule type" value="Genomic_DNA"/>
</dbReference>